<keyword evidence="2" id="KW-1185">Reference proteome</keyword>
<reference evidence="1 2" key="1">
    <citation type="journal article" date="2019" name="Commun. Biol.">
        <title>The bagworm genome reveals a unique fibroin gene that provides high tensile strength.</title>
        <authorList>
            <person name="Kono N."/>
            <person name="Nakamura H."/>
            <person name="Ohtoshi R."/>
            <person name="Tomita M."/>
            <person name="Numata K."/>
            <person name="Arakawa K."/>
        </authorList>
    </citation>
    <scope>NUCLEOTIDE SEQUENCE [LARGE SCALE GENOMIC DNA]</scope>
</reference>
<sequence>MFSGAVILERVGAECMRGMWRMLLRKWRGFSTYFSLSPLFGPAGEAGGGRRAAIIHLAPAGGRLARGQRLLLHIVTLFFLASEQNFAFDSYCVAIERRSISISLSAAPLCARRTRRQQER</sequence>
<name>A0A4C1Y3Z2_EUMVA</name>
<dbReference type="Proteomes" id="UP000299102">
    <property type="component" value="Unassembled WGS sequence"/>
</dbReference>
<evidence type="ECO:0000313" key="2">
    <source>
        <dbReference type="Proteomes" id="UP000299102"/>
    </source>
</evidence>
<protein>
    <submittedName>
        <fullName evidence="1">Uncharacterized protein</fullName>
    </submittedName>
</protein>
<dbReference type="EMBL" id="BGZK01001067">
    <property type="protein sequence ID" value="GBP70230.1"/>
    <property type="molecule type" value="Genomic_DNA"/>
</dbReference>
<comment type="caution">
    <text evidence="1">The sequence shown here is derived from an EMBL/GenBank/DDBJ whole genome shotgun (WGS) entry which is preliminary data.</text>
</comment>
<gene>
    <name evidence="1" type="ORF">EVAR_7497_1</name>
</gene>
<dbReference type="AlphaFoldDB" id="A0A4C1Y3Z2"/>
<evidence type="ECO:0000313" key="1">
    <source>
        <dbReference type="EMBL" id="GBP70230.1"/>
    </source>
</evidence>
<organism evidence="1 2">
    <name type="scientific">Eumeta variegata</name>
    <name type="common">Bagworm moth</name>
    <name type="synonym">Eumeta japonica</name>
    <dbReference type="NCBI Taxonomy" id="151549"/>
    <lineage>
        <taxon>Eukaryota</taxon>
        <taxon>Metazoa</taxon>
        <taxon>Ecdysozoa</taxon>
        <taxon>Arthropoda</taxon>
        <taxon>Hexapoda</taxon>
        <taxon>Insecta</taxon>
        <taxon>Pterygota</taxon>
        <taxon>Neoptera</taxon>
        <taxon>Endopterygota</taxon>
        <taxon>Lepidoptera</taxon>
        <taxon>Glossata</taxon>
        <taxon>Ditrysia</taxon>
        <taxon>Tineoidea</taxon>
        <taxon>Psychidae</taxon>
        <taxon>Oiketicinae</taxon>
        <taxon>Eumeta</taxon>
    </lineage>
</organism>
<accession>A0A4C1Y3Z2</accession>
<proteinExistence type="predicted"/>